<comment type="caution">
    <text evidence="10">The sequence shown here is derived from an EMBL/GenBank/DDBJ whole genome shotgun (WGS) entry which is preliminary data.</text>
</comment>
<evidence type="ECO:0000256" key="6">
    <source>
        <dbReference type="ARBA" id="ARBA00023242"/>
    </source>
</evidence>
<feature type="region of interest" description="Disordered" evidence="8">
    <location>
        <begin position="1"/>
        <end position="149"/>
    </location>
</feature>
<dbReference type="PROSITE" id="PS00028">
    <property type="entry name" value="ZINC_FINGER_C2H2_1"/>
    <property type="match status" value="2"/>
</dbReference>
<dbReference type="GO" id="GO:0000981">
    <property type="term" value="F:DNA-binding transcription factor activity, RNA polymerase II-specific"/>
    <property type="evidence" value="ECO:0007669"/>
    <property type="project" value="TreeGrafter"/>
</dbReference>
<evidence type="ECO:0000256" key="7">
    <source>
        <dbReference type="PROSITE-ProRule" id="PRU00042"/>
    </source>
</evidence>
<feature type="compositionally biased region" description="Low complexity" evidence="8">
    <location>
        <begin position="45"/>
        <end position="70"/>
    </location>
</feature>
<dbReference type="AlphaFoldDB" id="A0A9P6WJ55"/>
<feature type="compositionally biased region" description="Basic and acidic residues" evidence="8">
    <location>
        <begin position="275"/>
        <end position="285"/>
    </location>
</feature>
<organism evidence="10 11">
    <name type="scientific">Pichia californica</name>
    <dbReference type="NCBI Taxonomy" id="460514"/>
    <lineage>
        <taxon>Eukaryota</taxon>
        <taxon>Fungi</taxon>
        <taxon>Dikarya</taxon>
        <taxon>Ascomycota</taxon>
        <taxon>Saccharomycotina</taxon>
        <taxon>Pichiomycetes</taxon>
        <taxon>Pichiales</taxon>
        <taxon>Pichiaceae</taxon>
        <taxon>Pichia</taxon>
    </lineage>
</organism>
<evidence type="ECO:0000256" key="5">
    <source>
        <dbReference type="ARBA" id="ARBA00022833"/>
    </source>
</evidence>
<keyword evidence="2" id="KW-0479">Metal-binding</keyword>
<keyword evidence="6" id="KW-0539">Nucleus</keyword>
<reference evidence="10" key="1">
    <citation type="submission" date="2020-11" db="EMBL/GenBank/DDBJ databases">
        <title>Kefir isolates.</title>
        <authorList>
            <person name="Marcisauskas S."/>
            <person name="Kim Y."/>
            <person name="Blasche S."/>
        </authorList>
    </citation>
    <scope>NUCLEOTIDE SEQUENCE</scope>
    <source>
        <strain evidence="10">Olga-1</strain>
    </source>
</reference>
<keyword evidence="11" id="KW-1185">Reference proteome</keyword>
<name>A0A9P6WJ55_9ASCO</name>
<evidence type="ECO:0000259" key="9">
    <source>
        <dbReference type="PROSITE" id="PS50157"/>
    </source>
</evidence>
<feature type="compositionally biased region" description="Polar residues" evidence="8">
    <location>
        <begin position="286"/>
        <end position="307"/>
    </location>
</feature>
<dbReference type="PANTHER" id="PTHR24388">
    <property type="entry name" value="ZINC FINGER PROTEIN"/>
    <property type="match status" value="1"/>
</dbReference>
<dbReference type="PANTHER" id="PTHR24388:SF54">
    <property type="entry name" value="PROTEIN ESCARGOT"/>
    <property type="match status" value="1"/>
</dbReference>
<protein>
    <recommendedName>
        <fullName evidence="9">C2H2-type domain-containing protein</fullName>
    </recommendedName>
</protein>
<feature type="compositionally biased region" description="Acidic residues" evidence="8">
    <location>
        <begin position="103"/>
        <end position="135"/>
    </location>
</feature>
<keyword evidence="4 7" id="KW-0863">Zinc-finger</keyword>
<evidence type="ECO:0000313" key="10">
    <source>
        <dbReference type="EMBL" id="KAG0688101.1"/>
    </source>
</evidence>
<evidence type="ECO:0000313" key="11">
    <source>
        <dbReference type="Proteomes" id="UP000697127"/>
    </source>
</evidence>
<keyword evidence="5" id="KW-0862">Zinc</keyword>
<keyword evidence="3" id="KW-0677">Repeat</keyword>
<evidence type="ECO:0000256" key="4">
    <source>
        <dbReference type="ARBA" id="ARBA00022771"/>
    </source>
</evidence>
<dbReference type="Proteomes" id="UP000697127">
    <property type="component" value="Unassembled WGS sequence"/>
</dbReference>
<dbReference type="SMART" id="SM00355">
    <property type="entry name" value="ZnF_C2H2"/>
    <property type="match status" value="2"/>
</dbReference>
<evidence type="ECO:0000256" key="2">
    <source>
        <dbReference type="ARBA" id="ARBA00022723"/>
    </source>
</evidence>
<dbReference type="InterPro" id="IPR036236">
    <property type="entry name" value="Znf_C2H2_sf"/>
</dbReference>
<evidence type="ECO:0000256" key="3">
    <source>
        <dbReference type="ARBA" id="ARBA00022737"/>
    </source>
</evidence>
<dbReference type="GO" id="GO:0008270">
    <property type="term" value="F:zinc ion binding"/>
    <property type="evidence" value="ECO:0007669"/>
    <property type="project" value="UniProtKB-KW"/>
</dbReference>
<feature type="domain" description="C2H2-type" evidence="9">
    <location>
        <begin position="427"/>
        <end position="457"/>
    </location>
</feature>
<accession>A0A9P6WJ55</accession>
<dbReference type="InterPro" id="IPR050527">
    <property type="entry name" value="Snail/Krueppel_Znf"/>
</dbReference>
<evidence type="ECO:0000256" key="8">
    <source>
        <dbReference type="SAM" id="MobiDB-lite"/>
    </source>
</evidence>
<evidence type="ECO:0000256" key="1">
    <source>
        <dbReference type="ARBA" id="ARBA00004123"/>
    </source>
</evidence>
<comment type="subcellular location">
    <subcellularLocation>
        <location evidence="1">Nucleus</location>
    </subcellularLocation>
</comment>
<gene>
    <name evidence="10" type="ORF">C6P40_001416</name>
</gene>
<feature type="domain" description="C2H2-type" evidence="9">
    <location>
        <begin position="458"/>
        <end position="486"/>
    </location>
</feature>
<dbReference type="Gene3D" id="3.30.160.60">
    <property type="entry name" value="Classic Zinc Finger"/>
    <property type="match status" value="2"/>
</dbReference>
<sequence>MTDTIRLQSNMEHHSSEDVVPNQDQERPLLPLSYSGNMAVENTDNDNNNMDNSTTASNTAERSRNNNNINKDNDNTPHITTKADNEEGEEDEDNNNKNYNTKDEEEDDDDGDGDDDDDDNEEDEDVEIEESEDIYGETGIVGEDNNSVQENDEIDSQLKTLQNNDDNKSISDAPLDDSEKLKHLSQIQQLQQQQIQQVQAQAQAQVQAQARTQAQTQQNLLFYSQLFSQQGYQNQKENPLFTLANSVTNNITTTDTNATITESDANTNYFLQNKNGKDNKAEQTEVKSNLNSQSSGNNKSDSLQNPDWLTPVGLPINMANNLANAISNQNSNNTTNNDEQNAIAVSNAAVLSQMLQYNNLNGAFQLGMLNNNVNGNIIDSSLNPTSGQQSDIILDAAAHQNLLRASLSGNIPSQQQINQQDSSAKVFICHHPGCNKRFSRKLNFISHYQSKHEHKKPFECDVCHKLFARHSDRRRHEKSQHSGKKGYICGGILNNGIKWGCGKHFKRKDGLTAHWKSLKAKRKCFENLNDEDVNVMEKTMISDQ</sequence>
<dbReference type="SUPFAM" id="SSF57667">
    <property type="entry name" value="beta-beta-alpha zinc fingers"/>
    <property type="match status" value="2"/>
</dbReference>
<dbReference type="GO" id="GO:0005634">
    <property type="term" value="C:nucleus"/>
    <property type="evidence" value="ECO:0007669"/>
    <property type="project" value="UniProtKB-SubCell"/>
</dbReference>
<feature type="compositionally biased region" description="Basic and acidic residues" evidence="8">
    <location>
        <begin position="71"/>
        <end position="85"/>
    </location>
</feature>
<dbReference type="InterPro" id="IPR013087">
    <property type="entry name" value="Znf_C2H2_type"/>
</dbReference>
<feature type="compositionally biased region" description="Polar residues" evidence="8">
    <location>
        <begin position="1"/>
        <end position="10"/>
    </location>
</feature>
<feature type="region of interest" description="Disordered" evidence="8">
    <location>
        <begin position="270"/>
        <end position="309"/>
    </location>
</feature>
<dbReference type="GO" id="GO:0000978">
    <property type="term" value="F:RNA polymerase II cis-regulatory region sequence-specific DNA binding"/>
    <property type="evidence" value="ECO:0007669"/>
    <property type="project" value="TreeGrafter"/>
</dbReference>
<proteinExistence type="predicted"/>
<dbReference type="PROSITE" id="PS50157">
    <property type="entry name" value="ZINC_FINGER_C2H2_2"/>
    <property type="match status" value="2"/>
</dbReference>
<dbReference type="Pfam" id="PF12874">
    <property type="entry name" value="zf-met"/>
    <property type="match status" value="1"/>
</dbReference>
<dbReference type="EMBL" id="PUHW01000183">
    <property type="protein sequence ID" value="KAG0688101.1"/>
    <property type="molecule type" value="Genomic_DNA"/>
</dbReference>